<sequence>MSITETLRLSVWRLTSRHDLPDRGNHLPVSGELSTEKRIGYEGRNIRQDYLGGRQYLYEVLLHGDSCLNDSVHLFHLIQEEDHGAVHPSSRFNAAMPDPLPHSQTDVLHAAGECGSDSNTVFAVWRLTSRHDLPDRGNHLPVSGELSTEKRIGYEGRNIRQDYLGGRQYLYEVLLHGDSCLNDSVHLFHLIQEEDHGAVHPSSRFNAAMPDPLPHSQTDVFHAAGECGSDSNTVFAARWFVIYNVNGFTTEIVVFESVGLCFKTEH</sequence>
<reference evidence="1 2" key="1">
    <citation type="submission" date="2019-06" db="EMBL/GenBank/DDBJ databases">
        <title>Draft genomes of female and male turbot (Scophthalmus maximus).</title>
        <authorList>
            <person name="Xu H."/>
            <person name="Xu X.-W."/>
            <person name="Shao C."/>
            <person name="Chen S."/>
        </authorList>
    </citation>
    <scope>NUCLEOTIDE SEQUENCE [LARGE SCALE GENOMIC DNA]</scope>
    <source>
        <strain evidence="1">Ysfricsl-2016a</strain>
        <tissue evidence="1">Blood</tissue>
    </source>
</reference>
<comment type="caution">
    <text evidence="1">The sequence shown here is derived from an EMBL/GenBank/DDBJ whole genome shotgun (WGS) entry which is preliminary data.</text>
</comment>
<evidence type="ECO:0000313" key="1">
    <source>
        <dbReference type="EMBL" id="KAF0039015.1"/>
    </source>
</evidence>
<gene>
    <name evidence="1" type="ORF">F2P81_009499</name>
</gene>
<evidence type="ECO:0000313" key="2">
    <source>
        <dbReference type="Proteomes" id="UP000438429"/>
    </source>
</evidence>
<name>A0A6A4T1Q8_SCOMX</name>
<accession>A0A6A4T1Q8</accession>
<organism evidence="1 2">
    <name type="scientific">Scophthalmus maximus</name>
    <name type="common">Turbot</name>
    <name type="synonym">Psetta maxima</name>
    <dbReference type="NCBI Taxonomy" id="52904"/>
    <lineage>
        <taxon>Eukaryota</taxon>
        <taxon>Metazoa</taxon>
        <taxon>Chordata</taxon>
        <taxon>Craniata</taxon>
        <taxon>Vertebrata</taxon>
        <taxon>Euteleostomi</taxon>
        <taxon>Actinopterygii</taxon>
        <taxon>Neopterygii</taxon>
        <taxon>Teleostei</taxon>
        <taxon>Neoteleostei</taxon>
        <taxon>Acanthomorphata</taxon>
        <taxon>Carangaria</taxon>
        <taxon>Pleuronectiformes</taxon>
        <taxon>Pleuronectoidei</taxon>
        <taxon>Scophthalmidae</taxon>
        <taxon>Scophthalmus</taxon>
    </lineage>
</organism>
<dbReference type="Proteomes" id="UP000438429">
    <property type="component" value="Unassembled WGS sequence"/>
</dbReference>
<proteinExistence type="predicted"/>
<dbReference type="AlphaFoldDB" id="A0A6A4T1Q8"/>
<protein>
    <submittedName>
        <fullName evidence="1">Uncharacterized protein</fullName>
    </submittedName>
</protein>
<dbReference type="EMBL" id="VEVO01000008">
    <property type="protein sequence ID" value="KAF0039015.1"/>
    <property type="molecule type" value="Genomic_DNA"/>
</dbReference>